<comment type="caution">
    <text evidence="2">The sequence shown here is derived from an EMBL/GenBank/DDBJ whole genome shotgun (WGS) entry which is preliminary data.</text>
</comment>
<evidence type="ECO:0000313" key="3">
    <source>
        <dbReference type="Proteomes" id="UP000749010"/>
    </source>
</evidence>
<organism evidence="2 3">
    <name type="scientific">Candidatus Accumulibacter phosphatis</name>
    <dbReference type="NCBI Taxonomy" id="327160"/>
    <lineage>
        <taxon>Bacteria</taxon>
        <taxon>Pseudomonadati</taxon>
        <taxon>Pseudomonadota</taxon>
        <taxon>Betaproteobacteria</taxon>
        <taxon>Candidatus Accumulibacter</taxon>
    </lineage>
</organism>
<dbReference type="RefSeq" id="WP_211203798.1">
    <property type="nucleotide sequence ID" value="NZ_SPMY01000046.1"/>
</dbReference>
<accession>A0ABX1U213</accession>
<keyword evidence="3" id="KW-1185">Reference proteome</keyword>
<gene>
    <name evidence="2" type="ORF">E4Q23_16110</name>
</gene>
<dbReference type="Proteomes" id="UP000749010">
    <property type="component" value="Unassembled WGS sequence"/>
</dbReference>
<protein>
    <recommendedName>
        <fullName evidence="4">DUF669 domain-containing protein</fullName>
    </recommendedName>
</protein>
<evidence type="ECO:0008006" key="4">
    <source>
        <dbReference type="Google" id="ProtNLM"/>
    </source>
</evidence>
<feature type="region of interest" description="Disordered" evidence="1">
    <location>
        <begin position="172"/>
        <end position="208"/>
    </location>
</feature>
<feature type="compositionally biased region" description="Low complexity" evidence="1">
    <location>
        <begin position="172"/>
        <end position="197"/>
    </location>
</feature>
<reference evidence="2 3" key="1">
    <citation type="submission" date="2019-03" db="EMBL/GenBank/DDBJ databases">
        <title>Metabolic reconstructions from genomes of highly enriched 'Candidatus Accumulibacter' and 'Candidatus Competibacter' bioreactor populations.</title>
        <authorList>
            <person name="Annavajhala M.K."/>
            <person name="Welles L."/>
            <person name="Abbas B."/>
            <person name="Sorokin D."/>
            <person name="Park H."/>
            <person name="Van Loosdrecht M."/>
            <person name="Chandran K."/>
        </authorList>
    </citation>
    <scope>NUCLEOTIDE SEQUENCE [LARGE SCALE GENOMIC DNA]</scope>
    <source>
        <strain evidence="2 3">SBR_S</strain>
    </source>
</reference>
<proteinExistence type="predicted"/>
<sequence>MSYFDFNSASEQASFDLIPKGTLVHVRMTVRPGGFDDPAQGWTGGYATRNAQTGSVYLNCEFVVLEGEFARRKLWSLIGLSSPKGPEWANMGRSFMKAILNSARGIHPADNSPAAQNARRIAGFAELDGIEFLGKVDWEKDQHGQDKSVIKSAVTPDHRDYAALMGAAPRAPAASGGFGSGAPATPMAPAASTPPAAFRVPTRPAWAQ</sequence>
<evidence type="ECO:0000313" key="2">
    <source>
        <dbReference type="EMBL" id="NMQ29149.1"/>
    </source>
</evidence>
<name>A0ABX1U213_9PROT</name>
<evidence type="ECO:0000256" key="1">
    <source>
        <dbReference type="SAM" id="MobiDB-lite"/>
    </source>
</evidence>
<dbReference type="EMBL" id="SPMY01000046">
    <property type="protein sequence ID" value="NMQ29149.1"/>
    <property type="molecule type" value="Genomic_DNA"/>
</dbReference>